<dbReference type="EMBL" id="JAMYBS010000007">
    <property type="protein sequence ID" value="MCO7544729.1"/>
    <property type="molecule type" value="Genomic_DNA"/>
</dbReference>
<evidence type="ECO:0000313" key="3">
    <source>
        <dbReference type="EMBL" id="MCO7544729.1"/>
    </source>
</evidence>
<feature type="compositionally biased region" description="Basic and acidic residues" evidence="1">
    <location>
        <begin position="454"/>
        <end position="463"/>
    </location>
</feature>
<dbReference type="Proteomes" id="UP001165292">
    <property type="component" value="Unassembled WGS sequence"/>
</dbReference>
<dbReference type="InterPro" id="IPR051923">
    <property type="entry name" value="Glycosyl_Hydrolase_39"/>
</dbReference>
<gene>
    <name evidence="3" type="ORF">NJF43_08180</name>
</gene>
<dbReference type="RefSeq" id="WP_014852258.1">
    <property type="nucleotide sequence ID" value="NZ_DALYRC010000017.1"/>
</dbReference>
<dbReference type="Gene3D" id="3.20.20.80">
    <property type="entry name" value="Glycosidases"/>
    <property type="match status" value="1"/>
</dbReference>
<evidence type="ECO:0000256" key="1">
    <source>
        <dbReference type="SAM" id="MobiDB-lite"/>
    </source>
</evidence>
<dbReference type="GO" id="GO:0004553">
    <property type="term" value="F:hydrolase activity, hydrolyzing O-glycosyl compounds"/>
    <property type="evidence" value="ECO:0007669"/>
    <property type="project" value="TreeGrafter"/>
</dbReference>
<proteinExistence type="predicted"/>
<dbReference type="PANTHER" id="PTHR12631:SF10">
    <property type="entry name" value="BETA-XYLOSIDASE-LIKE PROTEIN-RELATED"/>
    <property type="match status" value="1"/>
</dbReference>
<evidence type="ECO:0000256" key="2">
    <source>
        <dbReference type="SAM" id="SignalP"/>
    </source>
</evidence>
<feature type="compositionally biased region" description="Polar residues" evidence="1">
    <location>
        <begin position="432"/>
        <end position="441"/>
    </location>
</feature>
<keyword evidence="2" id="KW-0732">Signal</keyword>
<organism evidence="3 4">
    <name type="scientific">Stutzerimonas nitrititolerans</name>
    <dbReference type="NCBI Taxonomy" id="2482751"/>
    <lineage>
        <taxon>Bacteria</taxon>
        <taxon>Pseudomonadati</taxon>
        <taxon>Pseudomonadota</taxon>
        <taxon>Gammaproteobacteria</taxon>
        <taxon>Pseudomonadales</taxon>
        <taxon>Pseudomonadaceae</taxon>
        <taxon>Stutzerimonas</taxon>
    </lineage>
</organism>
<feature type="signal peptide" evidence="2">
    <location>
        <begin position="1"/>
        <end position="25"/>
    </location>
</feature>
<evidence type="ECO:0008006" key="5">
    <source>
        <dbReference type="Google" id="ProtNLM"/>
    </source>
</evidence>
<evidence type="ECO:0000313" key="4">
    <source>
        <dbReference type="Proteomes" id="UP001165292"/>
    </source>
</evidence>
<sequence>MTRRTYLHRLALTAALSGLALQAPAQQAKDPFIIGVCSHDLHLSDSRDQGNQLLREAGVESVRTDAHWAFLERKRDQLKVEPHWHRYLADAQAHQLGNLFILGYGNHFHGGGEKPRSEPVRAAFNRYVAFVAQQFRGRVTHYEVWNEWDVENPHDPRFTEDYVRLITDAAGIIRQHDPHATVLAGAVTTKGIESGFAQRLLKAGIMQSIDGLSLHPYVHCRGRSQNTPEAWIEWLTEVNLELSRIAGEPVPLYLTEMSWPAHQGSCGIDEGLQAAYLARSFFLVRTILNVRGYWWYDFRNDGTDKREREHNFGLLRQDYSLKPAYRVLKAISPIIQNYPFLGTADSAAKDVILLRFGNAEEQLLVAWSTGKSRSVSIESTGPMPGQLELIDTARPERGRTRATTSWNCASTTSTCTTRIMLDGFPKIISLGQSAPARSTPDNGCRFENSASKRGISDDCDQRSLPDPGNTWRTALR</sequence>
<accession>A0AA41WKH1</accession>
<dbReference type="SUPFAM" id="SSF51445">
    <property type="entry name" value="(Trans)glycosidases"/>
    <property type="match status" value="1"/>
</dbReference>
<reference evidence="3" key="1">
    <citation type="submission" date="2022-06" db="EMBL/GenBank/DDBJ databases">
        <title>Detection of beta-lactamases in bacteria of animal origin.</title>
        <authorList>
            <person name="Mlynarcik P."/>
            <person name="Zdarska V."/>
            <person name="Chudobova H."/>
            <person name="Prochazkova P."/>
            <person name="Hricova K."/>
            <person name="Mezerova K."/>
            <person name="Bardon J."/>
            <person name="Dolejska M."/>
            <person name="Sukkar I."/>
            <person name="Kolar M."/>
        </authorList>
    </citation>
    <scope>NUCLEOTIDE SEQUENCE</scope>
    <source>
        <strain evidence="3">S 300-3</strain>
    </source>
</reference>
<dbReference type="AlphaFoldDB" id="A0AA41WKH1"/>
<dbReference type="InterPro" id="IPR017853">
    <property type="entry name" value="GH"/>
</dbReference>
<name>A0AA41WKH1_9GAMM</name>
<protein>
    <recommendedName>
        <fullName evidence="5">Beta-xylosidase</fullName>
    </recommendedName>
</protein>
<dbReference type="PANTHER" id="PTHR12631">
    <property type="entry name" value="ALPHA-L-IDURONIDASE"/>
    <property type="match status" value="1"/>
</dbReference>
<feature type="chain" id="PRO_5041397218" description="Beta-xylosidase" evidence="2">
    <location>
        <begin position="26"/>
        <end position="476"/>
    </location>
</feature>
<feature type="region of interest" description="Disordered" evidence="1">
    <location>
        <begin position="432"/>
        <end position="476"/>
    </location>
</feature>
<comment type="caution">
    <text evidence="3">The sequence shown here is derived from an EMBL/GenBank/DDBJ whole genome shotgun (WGS) entry which is preliminary data.</text>
</comment>